<gene>
    <name evidence="1" type="ORF">ECRASSUSDP1_LOCUS16907</name>
</gene>
<evidence type="ECO:0000313" key="2">
    <source>
        <dbReference type="Proteomes" id="UP001295684"/>
    </source>
</evidence>
<dbReference type="EMBL" id="CAMPGE010017033">
    <property type="protein sequence ID" value="CAI2375545.1"/>
    <property type="molecule type" value="Genomic_DNA"/>
</dbReference>
<reference evidence="1" key="1">
    <citation type="submission" date="2023-07" db="EMBL/GenBank/DDBJ databases">
        <authorList>
            <consortium name="AG Swart"/>
            <person name="Singh M."/>
            <person name="Singh A."/>
            <person name="Seah K."/>
            <person name="Emmerich C."/>
        </authorList>
    </citation>
    <scope>NUCLEOTIDE SEQUENCE</scope>
    <source>
        <strain evidence="1">DP1</strain>
    </source>
</reference>
<proteinExistence type="predicted"/>
<evidence type="ECO:0000313" key="1">
    <source>
        <dbReference type="EMBL" id="CAI2375545.1"/>
    </source>
</evidence>
<accession>A0AAD2D039</accession>
<dbReference type="AlphaFoldDB" id="A0AAD2D039"/>
<dbReference type="Proteomes" id="UP001295684">
    <property type="component" value="Unassembled WGS sequence"/>
</dbReference>
<keyword evidence="2" id="KW-1185">Reference proteome</keyword>
<protein>
    <submittedName>
        <fullName evidence="1">Uncharacterized protein</fullName>
    </submittedName>
</protein>
<organism evidence="1 2">
    <name type="scientific">Euplotes crassus</name>
    <dbReference type="NCBI Taxonomy" id="5936"/>
    <lineage>
        <taxon>Eukaryota</taxon>
        <taxon>Sar</taxon>
        <taxon>Alveolata</taxon>
        <taxon>Ciliophora</taxon>
        <taxon>Intramacronucleata</taxon>
        <taxon>Spirotrichea</taxon>
        <taxon>Hypotrichia</taxon>
        <taxon>Euplotida</taxon>
        <taxon>Euplotidae</taxon>
        <taxon>Moneuplotes</taxon>
    </lineage>
</organism>
<sequence length="240" mass="28220">MEILARIKKKSRLLINQREKECYKENKIKESFKAKIYSCWNQAVAVWDPCFQLKIWHINFKIKRSQQNRTLRKNDLQSLPKLKYTGFVNEDIKIEKARRRNKTIIMENFGQVLKLKSNKSALLEYIKKKPEFKAGITRLSRNKILANPYLVPSLENLTMVHKKPQPILFPNLRSKLSKNSGNLCNYLSGSKTRFINANKKSNFMLKFKANESITTDTNVPAKKPQGNYFRRRRKTTNPVL</sequence>
<comment type="caution">
    <text evidence="1">The sequence shown here is derived from an EMBL/GenBank/DDBJ whole genome shotgun (WGS) entry which is preliminary data.</text>
</comment>
<name>A0AAD2D039_EUPCR</name>